<dbReference type="EMBL" id="JASPKZ010007290">
    <property type="protein sequence ID" value="KAJ9585208.1"/>
    <property type="molecule type" value="Genomic_DNA"/>
</dbReference>
<feature type="non-terminal residue" evidence="1">
    <location>
        <position position="1"/>
    </location>
</feature>
<dbReference type="Proteomes" id="UP001233999">
    <property type="component" value="Unassembled WGS sequence"/>
</dbReference>
<feature type="non-terminal residue" evidence="1">
    <location>
        <position position="62"/>
    </location>
</feature>
<reference evidence="1" key="1">
    <citation type="journal article" date="2023" name="IScience">
        <title>Live-bearing cockroach genome reveals convergent evolutionary mechanisms linked to viviparity in insects and beyond.</title>
        <authorList>
            <person name="Fouks B."/>
            <person name="Harrison M.C."/>
            <person name="Mikhailova A.A."/>
            <person name="Marchal E."/>
            <person name="English S."/>
            <person name="Carruthers M."/>
            <person name="Jennings E.C."/>
            <person name="Chiamaka E.L."/>
            <person name="Frigard R.A."/>
            <person name="Pippel M."/>
            <person name="Attardo G.M."/>
            <person name="Benoit J.B."/>
            <person name="Bornberg-Bauer E."/>
            <person name="Tobe S.S."/>
        </authorList>
    </citation>
    <scope>NUCLEOTIDE SEQUENCE</scope>
    <source>
        <strain evidence="1">Stay&amp;Tobe</strain>
    </source>
</reference>
<organism evidence="1 2">
    <name type="scientific">Diploptera punctata</name>
    <name type="common">Pacific beetle cockroach</name>
    <dbReference type="NCBI Taxonomy" id="6984"/>
    <lineage>
        <taxon>Eukaryota</taxon>
        <taxon>Metazoa</taxon>
        <taxon>Ecdysozoa</taxon>
        <taxon>Arthropoda</taxon>
        <taxon>Hexapoda</taxon>
        <taxon>Insecta</taxon>
        <taxon>Pterygota</taxon>
        <taxon>Neoptera</taxon>
        <taxon>Polyneoptera</taxon>
        <taxon>Dictyoptera</taxon>
        <taxon>Blattodea</taxon>
        <taxon>Blaberoidea</taxon>
        <taxon>Blaberidae</taxon>
        <taxon>Diplopterinae</taxon>
        <taxon>Diploptera</taxon>
    </lineage>
</organism>
<dbReference type="AlphaFoldDB" id="A0AAD8ECF9"/>
<evidence type="ECO:0000313" key="2">
    <source>
        <dbReference type="Proteomes" id="UP001233999"/>
    </source>
</evidence>
<keyword evidence="2" id="KW-1185">Reference proteome</keyword>
<accession>A0AAD8ECF9</accession>
<sequence length="62" mass="7063">LSFLNIYPRTSSSFREKKSVSEGMRKTSVSRCFDSVVYSVSCEFFSPVPGKLFLLLTAMSQW</sequence>
<reference evidence="1" key="2">
    <citation type="submission" date="2023-05" db="EMBL/GenBank/DDBJ databases">
        <authorList>
            <person name="Fouks B."/>
        </authorList>
    </citation>
    <scope>NUCLEOTIDE SEQUENCE</scope>
    <source>
        <strain evidence="1">Stay&amp;Tobe</strain>
        <tissue evidence="1">Testes</tissue>
    </source>
</reference>
<protein>
    <submittedName>
        <fullName evidence="1">Uncharacterized protein</fullName>
    </submittedName>
</protein>
<evidence type="ECO:0000313" key="1">
    <source>
        <dbReference type="EMBL" id="KAJ9585208.1"/>
    </source>
</evidence>
<proteinExistence type="predicted"/>
<name>A0AAD8ECF9_DIPPU</name>
<comment type="caution">
    <text evidence="1">The sequence shown here is derived from an EMBL/GenBank/DDBJ whole genome shotgun (WGS) entry which is preliminary data.</text>
</comment>
<gene>
    <name evidence="1" type="ORF">L9F63_002971</name>
</gene>